<dbReference type="Gene3D" id="3.80.10.10">
    <property type="entry name" value="Ribonuclease Inhibitor"/>
    <property type="match status" value="1"/>
</dbReference>
<dbReference type="InterPro" id="IPR032675">
    <property type="entry name" value="LRR_dom_sf"/>
</dbReference>
<comment type="caution">
    <text evidence="1">The sequence shown here is derived from an EMBL/GenBank/DDBJ whole genome shotgun (WGS) entry which is preliminary data.</text>
</comment>
<sequence>MDFSTRIITFSRPIVTADWDRVLRYSHRVKEFVCPSSWKEDLSQVYDVLLETTIPGQYLLPNLQSFADTGTLSSTHLGLFISPRIVEIKWSSNHISSLPILTQRQRDLRVVVLDQDLVYVGTQANPHISAFLRGLTHLSTLETGYMDEAALTYLGGLTSLRELTLRTLPSLPSSLCRQGLFAHLTQMTIFTHHSTPESMPAFIRTWTTPPLVSFSLMLATESPDEGFTEDLFSALSEHCTPDTLQFLEVVQWGNQYEHITHGTTLTKLARFVNLTHVSIMTSGGYNLDDAELGTLARAWPNIEVLELKAIWHGHRPRVTLGSLRMLAEWCPYIHQLELTIDASVIPPPIEFHSRRQLIQQYLTTLGVGYSPISSAFDVALYISGIYCNLRRIHGEKDDWDLEEEAEVDERDRREKEWSDRWKEVERMLPGLDEVRSEEFNWGRDSIQLADYMSFEWQV</sequence>
<dbReference type="Proteomes" id="UP001221142">
    <property type="component" value="Unassembled WGS sequence"/>
</dbReference>
<name>A0AAD7FHB1_9AGAR</name>
<gene>
    <name evidence="1" type="ORF">FB45DRAFT_1030585</name>
</gene>
<evidence type="ECO:0008006" key="3">
    <source>
        <dbReference type="Google" id="ProtNLM"/>
    </source>
</evidence>
<dbReference type="SUPFAM" id="SSF52047">
    <property type="entry name" value="RNI-like"/>
    <property type="match status" value="1"/>
</dbReference>
<reference evidence="1" key="1">
    <citation type="submission" date="2023-03" db="EMBL/GenBank/DDBJ databases">
        <title>Massive genome expansion in bonnet fungi (Mycena s.s.) driven by repeated elements and novel gene families across ecological guilds.</title>
        <authorList>
            <consortium name="Lawrence Berkeley National Laboratory"/>
            <person name="Harder C.B."/>
            <person name="Miyauchi S."/>
            <person name="Viragh M."/>
            <person name="Kuo A."/>
            <person name="Thoen E."/>
            <person name="Andreopoulos B."/>
            <person name="Lu D."/>
            <person name="Skrede I."/>
            <person name="Drula E."/>
            <person name="Henrissat B."/>
            <person name="Morin E."/>
            <person name="Kohler A."/>
            <person name="Barry K."/>
            <person name="LaButti K."/>
            <person name="Morin E."/>
            <person name="Salamov A."/>
            <person name="Lipzen A."/>
            <person name="Mereny Z."/>
            <person name="Hegedus B."/>
            <person name="Baldrian P."/>
            <person name="Stursova M."/>
            <person name="Weitz H."/>
            <person name="Taylor A."/>
            <person name="Grigoriev I.V."/>
            <person name="Nagy L.G."/>
            <person name="Martin F."/>
            <person name="Kauserud H."/>
        </authorList>
    </citation>
    <scope>NUCLEOTIDE SEQUENCE</scope>
    <source>
        <strain evidence="1">9284</strain>
    </source>
</reference>
<organism evidence="1 2">
    <name type="scientific">Roridomyces roridus</name>
    <dbReference type="NCBI Taxonomy" id="1738132"/>
    <lineage>
        <taxon>Eukaryota</taxon>
        <taxon>Fungi</taxon>
        <taxon>Dikarya</taxon>
        <taxon>Basidiomycota</taxon>
        <taxon>Agaricomycotina</taxon>
        <taxon>Agaricomycetes</taxon>
        <taxon>Agaricomycetidae</taxon>
        <taxon>Agaricales</taxon>
        <taxon>Marasmiineae</taxon>
        <taxon>Mycenaceae</taxon>
        <taxon>Roridomyces</taxon>
    </lineage>
</organism>
<accession>A0AAD7FHB1</accession>
<protein>
    <recommendedName>
        <fullName evidence="3">F-box domain protein</fullName>
    </recommendedName>
</protein>
<keyword evidence="2" id="KW-1185">Reference proteome</keyword>
<dbReference type="AlphaFoldDB" id="A0AAD7FHB1"/>
<evidence type="ECO:0000313" key="2">
    <source>
        <dbReference type="Proteomes" id="UP001221142"/>
    </source>
</evidence>
<dbReference type="EMBL" id="JARKIF010000013">
    <property type="protein sequence ID" value="KAJ7624441.1"/>
    <property type="molecule type" value="Genomic_DNA"/>
</dbReference>
<evidence type="ECO:0000313" key="1">
    <source>
        <dbReference type="EMBL" id="KAJ7624441.1"/>
    </source>
</evidence>
<proteinExistence type="predicted"/>